<keyword evidence="1" id="KW-0378">Hydrolase</keyword>
<dbReference type="SUPFAM" id="SSF101386">
    <property type="entry name" value="all-alpha NTP pyrophosphatases"/>
    <property type="match status" value="1"/>
</dbReference>
<name>A0A6C0FVC7_9BACL</name>
<dbReference type="InterPro" id="IPR038735">
    <property type="entry name" value="MSMEG_1276-like_NTP-PPase_dom"/>
</dbReference>
<evidence type="ECO:0000313" key="2">
    <source>
        <dbReference type="Proteomes" id="UP000476064"/>
    </source>
</evidence>
<dbReference type="KEGG" id="plyc:GXP70_04855"/>
<dbReference type="RefSeq" id="WP_162355429.1">
    <property type="nucleotide sequence ID" value="NZ_CP048209.1"/>
</dbReference>
<protein>
    <submittedName>
        <fullName evidence="1">Nucleoside triphosphate pyrophosphohydrolase</fullName>
    </submittedName>
</protein>
<dbReference type="AlphaFoldDB" id="A0A6C0FVC7"/>
<sequence>MPIYNKLVRDRIPEIISNNGQTMSVRTLEEEEYRAELRAKLKEETNEYLSARTDDEAIEELADVLELLHALSESHGITPAKLEEVRKHKAEKRGGFKERIYLIEVHDA</sequence>
<reference evidence="1 2" key="1">
    <citation type="submission" date="2020-01" db="EMBL/GenBank/DDBJ databases">
        <title>Paenibacillus sp. nov., isolated from tomato rhizosphere.</title>
        <authorList>
            <person name="Weon H.-Y."/>
            <person name="Lee S.A."/>
        </authorList>
    </citation>
    <scope>NUCLEOTIDE SEQUENCE [LARGE SCALE GENOMIC DNA]</scope>
    <source>
        <strain evidence="1 2">12200R-189</strain>
    </source>
</reference>
<dbReference type="CDD" id="cd11532">
    <property type="entry name" value="NTP-PPase_COG4997"/>
    <property type="match status" value="1"/>
</dbReference>
<organism evidence="1 2">
    <name type="scientific">Paenibacillus lycopersici</name>
    <dbReference type="NCBI Taxonomy" id="2704462"/>
    <lineage>
        <taxon>Bacteria</taxon>
        <taxon>Bacillati</taxon>
        <taxon>Bacillota</taxon>
        <taxon>Bacilli</taxon>
        <taxon>Bacillales</taxon>
        <taxon>Paenibacillaceae</taxon>
        <taxon>Paenibacillus</taxon>
    </lineage>
</organism>
<accession>A0A6C0FVC7</accession>
<dbReference type="GO" id="GO:0016787">
    <property type="term" value="F:hydrolase activity"/>
    <property type="evidence" value="ECO:0007669"/>
    <property type="project" value="UniProtKB-KW"/>
</dbReference>
<dbReference type="Pfam" id="PF01503">
    <property type="entry name" value="PRA-PH"/>
    <property type="match status" value="1"/>
</dbReference>
<evidence type="ECO:0000313" key="1">
    <source>
        <dbReference type="EMBL" id="QHT59363.1"/>
    </source>
</evidence>
<dbReference type="InterPro" id="IPR021130">
    <property type="entry name" value="PRib-ATP_PPHydrolase-like"/>
</dbReference>
<gene>
    <name evidence="1" type="ORF">GXP70_04855</name>
</gene>
<proteinExistence type="predicted"/>
<dbReference type="EMBL" id="CP048209">
    <property type="protein sequence ID" value="QHT59363.1"/>
    <property type="molecule type" value="Genomic_DNA"/>
</dbReference>
<keyword evidence="2" id="KW-1185">Reference proteome</keyword>
<dbReference type="Proteomes" id="UP000476064">
    <property type="component" value="Chromosome"/>
</dbReference>